<dbReference type="InterPro" id="IPR021711">
    <property type="entry name" value="DUF3295"/>
</dbReference>
<dbReference type="InterPro" id="IPR053043">
    <property type="entry name" value="Ras-cAMP_regulatory"/>
</dbReference>
<proteinExistence type="predicted"/>
<protein>
    <submittedName>
        <fullName evidence="3">Duf1752 domain containing protein</fullName>
    </submittedName>
</protein>
<dbReference type="InterPro" id="IPR013860">
    <property type="entry name" value="AreA_GATA"/>
</dbReference>
<feature type="domain" description="Nitrogen regulatory protein areA GATA-like" evidence="1">
    <location>
        <begin position="31"/>
        <end position="58"/>
    </location>
</feature>
<dbReference type="GO" id="GO:0000122">
    <property type="term" value="P:negative regulation of transcription by RNA polymerase II"/>
    <property type="evidence" value="ECO:0007669"/>
    <property type="project" value="TreeGrafter"/>
</dbReference>
<dbReference type="OrthoDB" id="5054775at2759"/>
<dbReference type="PANTHER" id="PTHR28014:SF1">
    <property type="entry name" value="NEGATIVE REGULATOR OF RAS-CAMP PATHWAY"/>
    <property type="match status" value="1"/>
</dbReference>
<dbReference type="GO" id="GO:0031930">
    <property type="term" value="P:mitochondria-nucleus signaling pathway"/>
    <property type="evidence" value="ECO:0007669"/>
    <property type="project" value="TreeGrafter"/>
</dbReference>
<evidence type="ECO:0000313" key="4">
    <source>
        <dbReference type="Proteomes" id="UP000076584"/>
    </source>
</evidence>
<gene>
    <name evidence="3" type="ORF">CI238_13227</name>
</gene>
<organism evidence="3 4">
    <name type="scientific">Colletotrichum incanum</name>
    <name type="common">Soybean anthracnose fungus</name>
    <dbReference type="NCBI Taxonomy" id="1573173"/>
    <lineage>
        <taxon>Eukaryota</taxon>
        <taxon>Fungi</taxon>
        <taxon>Dikarya</taxon>
        <taxon>Ascomycota</taxon>
        <taxon>Pezizomycotina</taxon>
        <taxon>Sordariomycetes</taxon>
        <taxon>Hypocreomycetidae</taxon>
        <taxon>Glomerellales</taxon>
        <taxon>Glomerellaceae</taxon>
        <taxon>Colletotrichum</taxon>
        <taxon>Colletotrichum spaethianum species complex</taxon>
    </lineage>
</organism>
<evidence type="ECO:0000259" key="2">
    <source>
        <dbReference type="Pfam" id="PF11702"/>
    </source>
</evidence>
<accession>A0A166LD23</accession>
<dbReference type="Pfam" id="PF11702">
    <property type="entry name" value="DUF3295"/>
    <property type="match status" value="1"/>
</dbReference>
<dbReference type="AlphaFoldDB" id="A0A166LD23"/>
<dbReference type="GO" id="GO:0006808">
    <property type="term" value="P:regulation of nitrogen utilization"/>
    <property type="evidence" value="ECO:0007669"/>
    <property type="project" value="TreeGrafter"/>
</dbReference>
<evidence type="ECO:0000259" key="1">
    <source>
        <dbReference type="Pfam" id="PF08550"/>
    </source>
</evidence>
<name>A0A166LD23_COLIC</name>
<feature type="domain" description="DUF3295" evidence="2">
    <location>
        <begin position="86"/>
        <end position="196"/>
    </location>
</feature>
<dbReference type="Pfam" id="PF08550">
    <property type="entry name" value="GATA_AreA"/>
    <property type="match status" value="1"/>
</dbReference>
<dbReference type="GO" id="GO:0005737">
    <property type="term" value="C:cytoplasm"/>
    <property type="evidence" value="ECO:0007669"/>
    <property type="project" value="TreeGrafter"/>
</dbReference>
<dbReference type="Proteomes" id="UP000076584">
    <property type="component" value="Unassembled WGS sequence"/>
</dbReference>
<dbReference type="PANTHER" id="PTHR28014">
    <property type="entry name" value="NEGATIVE REGULATOR OF RAS-CAMP PATHWAY"/>
    <property type="match status" value="1"/>
</dbReference>
<keyword evidence="4" id="KW-1185">Reference proteome</keyword>
<dbReference type="EMBL" id="LFIW01002812">
    <property type="protein sequence ID" value="KZL63377.1"/>
    <property type="molecule type" value="Genomic_DNA"/>
</dbReference>
<sequence length="223" mass="25096">MPYPLDTHVLTVDTNVINKVDTSNPQSLYSMWTVFAECAESVEQGRRLENLSWRLWNRETFCCTEKQQDSITVTSVPGEFPQARYSQDIPPLSSSVESKNDDEVVDFTSLSAPLGIRPRVQRQDSCASNRSRGKERQITSGDFKKMVVSIIKTHESLFAPLPQINSPYIPPQKETPDLTPAAPVYEHSGSITTEFPCRSSEKEHFQEPASPDINSRTTVVRGF</sequence>
<comment type="caution">
    <text evidence="3">The sequence shown here is derived from an EMBL/GenBank/DDBJ whole genome shotgun (WGS) entry which is preliminary data.</text>
</comment>
<reference evidence="3 4" key="1">
    <citation type="submission" date="2015-06" db="EMBL/GenBank/DDBJ databases">
        <title>Survival trade-offs in plant roots during colonization by closely related pathogenic and mutualistic fungi.</title>
        <authorList>
            <person name="Hacquard S."/>
            <person name="Kracher B."/>
            <person name="Hiruma K."/>
            <person name="Weinman A."/>
            <person name="Muench P."/>
            <person name="Garrido Oter R."/>
            <person name="Ver Loren van Themaat E."/>
            <person name="Dallerey J.-F."/>
            <person name="Damm U."/>
            <person name="Henrissat B."/>
            <person name="Lespinet O."/>
            <person name="Thon M."/>
            <person name="Kemen E."/>
            <person name="McHardy A.C."/>
            <person name="Schulze-Lefert P."/>
            <person name="O'Connell R.J."/>
        </authorList>
    </citation>
    <scope>NUCLEOTIDE SEQUENCE [LARGE SCALE GENOMIC DNA]</scope>
    <source>
        <strain evidence="3 4">MAFF 238704</strain>
    </source>
</reference>
<evidence type="ECO:0000313" key="3">
    <source>
        <dbReference type="EMBL" id="KZL63377.1"/>
    </source>
</evidence>
<dbReference type="STRING" id="1573173.A0A166LD23"/>